<dbReference type="Proteomes" id="UP001230188">
    <property type="component" value="Unassembled WGS sequence"/>
</dbReference>
<dbReference type="PROSITE" id="PS51503">
    <property type="entry name" value="HIG1"/>
    <property type="match status" value="1"/>
</dbReference>
<reference evidence="8" key="1">
    <citation type="submission" date="2023-01" db="EMBL/GenBank/DDBJ databases">
        <title>Metagenome sequencing of chrysophaentin producing Chrysophaeum taylorii.</title>
        <authorList>
            <person name="Davison J."/>
            <person name="Bewley C."/>
        </authorList>
    </citation>
    <scope>NUCLEOTIDE SEQUENCE</scope>
    <source>
        <strain evidence="8">NIES-1699</strain>
    </source>
</reference>
<comment type="caution">
    <text evidence="8">The sequence shown here is derived from an EMBL/GenBank/DDBJ whole genome shotgun (WGS) entry which is preliminary data.</text>
</comment>
<dbReference type="PANTHER" id="PTHR12297:SF3">
    <property type="entry name" value="HIG1 DOMAIN FAMILY MEMBER 1A"/>
    <property type="match status" value="1"/>
</dbReference>
<comment type="subcellular location">
    <subcellularLocation>
        <location evidence="1">Mitochondrion membrane</location>
    </subcellularLocation>
</comment>
<accession>A0AAD7XID3</accession>
<dbReference type="Gene3D" id="6.10.140.1320">
    <property type="match status" value="1"/>
</dbReference>
<evidence type="ECO:0000256" key="5">
    <source>
        <dbReference type="ARBA" id="ARBA00023136"/>
    </source>
</evidence>
<gene>
    <name evidence="8" type="ORF">CTAYLR_006772</name>
</gene>
<organism evidence="8 9">
    <name type="scientific">Chrysophaeum taylorii</name>
    <dbReference type="NCBI Taxonomy" id="2483200"/>
    <lineage>
        <taxon>Eukaryota</taxon>
        <taxon>Sar</taxon>
        <taxon>Stramenopiles</taxon>
        <taxon>Ochrophyta</taxon>
        <taxon>Pelagophyceae</taxon>
        <taxon>Pelagomonadales</taxon>
        <taxon>Pelagomonadaceae</taxon>
        <taxon>Chrysophaeum</taxon>
    </lineage>
</organism>
<evidence type="ECO:0000256" key="2">
    <source>
        <dbReference type="ARBA" id="ARBA00022692"/>
    </source>
</evidence>
<name>A0AAD7XID3_9STRA</name>
<keyword evidence="5 6" id="KW-0472">Membrane</keyword>
<keyword evidence="3 6" id="KW-1133">Transmembrane helix</keyword>
<evidence type="ECO:0000256" key="6">
    <source>
        <dbReference type="SAM" id="Phobius"/>
    </source>
</evidence>
<dbReference type="InterPro" id="IPR050355">
    <property type="entry name" value="RCF1"/>
</dbReference>
<proteinExistence type="predicted"/>
<feature type="domain" description="HIG1" evidence="7">
    <location>
        <begin position="1"/>
        <end position="84"/>
    </location>
</feature>
<evidence type="ECO:0000313" key="9">
    <source>
        <dbReference type="Proteomes" id="UP001230188"/>
    </source>
</evidence>
<feature type="transmembrane region" description="Helical" evidence="6">
    <location>
        <begin position="21"/>
        <end position="41"/>
    </location>
</feature>
<keyword evidence="4" id="KW-0496">Mitochondrion</keyword>
<dbReference type="GO" id="GO:0031966">
    <property type="term" value="C:mitochondrial membrane"/>
    <property type="evidence" value="ECO:0007669"/>
    <property type="project" value="UniProtKB-SubCell"/>
</dbReference>
<feature type="non-terminal residue" evidence="8">
    <location>
        <position position="1"/>
    </location>
</feature>
<dbReference type="InterPro" id="IPR007667">
    <property type="entry name" value="Hypoxia_induced_domain"/>
</dbReference>
<evidence type="ECO:0000256" key="4">
    <source>
        <dbReference type="ARBA" id="ARBA00023128"/>
    </source>
</evidence>
<feature type="transmembrane region" description="Helical" evidence="6">
    <location>
        <begin position="53"/>
        <end position="73"/>
    </location>
</feature>
<evidence type="ECO:0000313" key="8">
    <source>
        <dbReference type="EMBL" id="KAJ8599264.1"/>
    </source>
</evidence>
<evidence type="ECO:0000256" key="1">
    <source>
        <dbReference type="ARBA" id="ARBA00004325"/>
    </source>
</evidence>
<protein>
    <recommendedName>
        <fullName evidence="7">HIG1 domain-containing protein</fullName>
    </recommendedName>
</protein>
<evidence type="ECO:0000256" key="3">
    <source>
        <dbReference type="ARBA" id="ARBA00022989"/>
    </source>
</evidence>
<dbReference type="PANTHER" id="PTHR12297">
    <property type="entry name" value="HYPOXIA-INDUCBILE GENE 1 HIG1 -RELATED"/>
    <property type="match status" value="1"/>
</dbReference>
<evidence type="ECO:0000259" key="7">
    <source>
        <dbReference type="PROSITE" id="PS51503"/>
    </source>
</evidence>
<keyword evidence="9" id="KW-1185">Reference proteome</keyword>
<dbReference type="AlphaFoldDB" id="A0AAD7XID3"/>
<sequence>QNDCAMQFFKKFADKAEKDPLVPLGCAATLTCLCAGLYAFLKGHANLSQKLMRARVVAQAATVAVFLSGSLAVSKMRTEDEKRPPGMSKVEFDLLKREDEAVKK</sequence>
<dbReference type="Pfam" id="PF04588">
    <property type="entry name" value="HIG_1_N"/>
    <property type="match status" value="1"/>
</dbReference>
<keyword evidence="2 6" id="KW-0812">Transmembrane</keyword>
<dbReference type="EMBL" id="JAQMWT010000574">
    <property type="protein sequence ID" value="KAJ8599264.1"/>
    <property type="molecule type" value="Genomic_DNA"/>
</dbReference>